<accession>A0A077ZTQ9</accession>
<evidence type="ECO:0000313" key="3">
    <source>
        <dbReference type="Proteomes" id="UP000039865"/>
    </source>
</evidence>
<dbReference type="AlphaFoldDB" id="A0A077ZTQ9"/>
<dbReference type="EMBL" id="CCKQ01000720">
    <property type="protein sequence ID" value="CDW71811.1"/>
    <property type="molecule type" value="Genomic_DNA"/>
</dbReference>
<keyword evidence="3" id="KW-1185">Reference proteome</keyword>
<sequence length="792" mass="90111">MKGQASQPTQNDKIPRTRRLRAKNKSGTVTYIVQTANDQAYKNQSKVNDSSVQLNGGNFQSTQMNHQVNQEQLNIQIRIEQEKVVALLENISQTAKELDYRVLDELNSIDNEQSYPLKSFLNSVEMLAHHWSMIKKERYTYRVNNHGHLDIYINEMPRAINEGKIFNIKTFVLSCKTPYMKTKDGSKVYISKEYSNAAGKLHLSFYTLHDLIVRDLNQKLEVINKQTSRGSIMAFFKTIFSSGQEGVFHPLFKETVLLRKIKKHVKIFELCIRNFEETYIAMIKELQTKTFKMNVESNVETSIVMQRRQDCQKSKDLTKIKLVENQLFDLEGNVLTSLKNSFNQSMVNASLNSRFVNENTQSIVGNNAGPHALIAPMNNLMKIAQDDNSIKPSSSSQGPSSRVKQSISPTNNNLKNTNRQNMSQSSRNSGFRPLQSLQNIDSQNVFSRKQEFIGSIISNSSQQLLMSQALQNVKKKTISPQIIKHNYPLQNSAQGGTQIHNNNFSNDELVVKYIDLVDDKENNHAQSNLQKGSMNNYAFQTPNPYQNMIQSTKNKLMQTQTTGFSNTPGQNISTFAGTIIQRGSNANEYPQSTNTQKSKSPLQMNSHFSNTYNEPNILKNQADNKANYKNMMNNSKRVIKTSRNLFNDQNNNSSSNININPNNISQSADAQKDQVLLHKQISNLEYPNYYCNKNSFGGGNEGNSSSNLQKYLPLNGSRHINDDQSAENSFDNSSNDSIEDNDDQSDDMSHDDDRNQINQSSMHRASRIEQRLEQINPNDLIAYNNLIEQFNL</sequence>
<dbReference type="Proteomes" id="UP000039865">
    <property type="component" value="Unassembled WGS sequence"/>
</dbReference>
<proteinExistence type="predicted"/>
<dbReference type="InParanoid" id="A0A077ZTQ9"/>
<feature type="region of interest" description="Disordered" evidence="1">
    <location>
        <begin position="387"/>
        <end position="433"/>
    </location>
</feature>
<feature type="compositionally biased region" description="Acidic residues" evidence="1">
    <location>
        <begin position="737"/>
        <end position="746"/>
    </location>
</feature>
<evidence type="ECO:0000313" key="2">
    <source>
        <dbReference type="EMBL" id="CDW71811.1"/>
    </source>
</evidence>
<evidence type="ECO:0000256" key="1">
    <source>
        <dbReference type="SAM" id="MobiDB-lite"/>
    </source>
</evidence>
<protein>
    <submittedName>
        <fullName evidence="2">Uncharacterized protein</fullName>
    </submittedName>
</protein>
<feature type="compositionally biased region" description="Polar residues" evidence="1">
    <location>
        <begin position="1"/>
        <end position="12"/>
    </location>
</feature>
<name>A0A077ZTQ9_STYLE</name>
<feature type="region of interest" description="Disordered" evidence="1">
    <location>
        <begin position="701"/>
        <end position="764"/>
    </location>
</feature>
<organism evidence="2 3">
    <name type="scientific">Stylonychia lemnae</name>
    <name type="common">Ciliate</name>
    <dbReference type="NCBI Taxonomy" id="5949"/>
    <lineage>
        <taxon>Eukaryota</taxon>
        <taxon>Sar</taxon>
        <taxon>Alveolata</taxon>
        <taxon>Ciliophora</taxon>
        <taxon>Intramacronucleata</taxon>
        <taxon>Spirotrichea</taxon>
        <taxon>Stichotrichia</taxon>
        <taxon>Sporadotrichida</taxon>
        <taxon>Oxytrichidae</taxon>
        <taxon>Stylonychinae</taxon>
        <taxon>Stylonychia</taxon>
    </lineage>
</organism>
<feature type="region of interest" description="Disordered" evidence="1">
    <location>
        <begin position="1"/>
        <end position="21"/>
    </location>
</feature>
<reference evidence="2 3" key="1">
    <citation type="submission" date="2014-06" db="EMBL/GenBank/DDBJ databases">
        <authorList>
            <person name="Swart Estienne"/>
        </authorList>
    </citation>
    <scope>NUCLEOTIDE SEQUENCE [LARGE SCALE GENOMIC DNA]</scope>
    <source>
        <strain evidence="2 3">130c</strain>
    </source>
</reference>
<feature type="region of interest" description="Disordered" evidence="1">
    <location>
        <begin position="585"/>
        <end position="616"/>
    </location>
</feature>
<gene>
    <name evidence="2" type="primary">Contig11480.g12282</name>
    <name evidence="2" type="ORF">STYLEM_761</name>
</gene>
<feature type="compositionally biased region" description="Low complexity" evidence="1">
    <location>
        <begin position="390"/>
        <end position="429"/>
    </location>
</feature>